<feature type="coiled-coil region" evidence="3">
    <location>
        <begin position="88"/>
        <end position="132"/>
    </location>
</feature>
<dbReference type="eggNOG" id="KOG1101">
    <property type="taxonomic scope" value="Eukaryota"/>
</dbReference>
<dbReference type="Gene3D" id="3.10.110.10">
    <property type="entry name" value="Ubiquitin Conjugating Enzyme"/>
    <property type="match status" value="1"/>
</dbReference>
<dbReference type="InterPro" id="IPR016135">
    <property type="entry name" value="UBQ-conjugating_enzyme/RWD"/>
</dbReference>
<feature type="region of interest" description="Disordered" evidence="4">
    <location>
        <begin position="2213"/>
        <end position="2235"/>
    </location>
</feature>
<dbReference type="PANTHER" id="PTHR46116">
    <property type="entry name" value="(E3-INDEPENDENT) E2 UBIQUITIN-CONJUGATING ENZYME"/>
    <property type="match status" value="1"/>
</dbReference>
<name>G3HEV6_CRIGR</name>
<evidence type="ECO:0000259" key="5">
    <source>
        <dbReference type="PROSITE" id="PS50127"/>
    </source>
</evidence>
<evidence type="ECO:0000256" key="3">
    <source>
        <dbReference type="SAM" id="Coils"/>
    </source>
</evidence>
<dbReference type="GlyGen" id="G3HEV6">
    <property type="glycosylation" value="3 sites"/>
</dbReference>
<dbReference type="InParanoid" id="G3HEV6"/>
<dbReference type="Proteomes" id="UP000001075">
    <property type="component" value="Unassembled WGS sequence"/>
</dbReference>
<dbReference type="EMBL" id="JH000321">
    <property type="protein sequence ID" value="EGW02704.1"/>
    <property type="molecule type" value="Genomic_DNA"/>
</dbReference>
<evidence type="ECO:0000313" key="6">
    <source>
        <dbReference type="EMBL" id="EGW02704.1"/>
    </source>
</evidence>
<dbReference type="eggNOG" id="KOG0895">
    <property type="taxonomic scope" value="Eukaryota"/>
</dbReference>
<dbReference type="GO" id="GO:0006915">
    <property type="term" value="P:apoptotic process"/>
    <property type="evidence" value="ECO:0007669"/>
    <property type="project" value="InterPro"/>
</dbReference>
<evidence type="ECO:0000256" key="4">
    <source>
        <dbReference type="SAM" id="MobiDB-lite"/>
    </source>
</evidence>
<gene>
    <name evidence="6" type="ORF">I79_009103</name>
</gene>
<dbReference type="GO" id="GO:0043066">
    <property type="term" value="P:negative regulation of apoptotic process"/>
    <property type="evidence" value="ECO:0007669"/>
    <property type="project" value="TreeGrafter"/>
</dbReference>
<accession>G3HEV6</accession>
<sequence>MHYEISLSALGNGKVSSCTAAEGSFTSLTGLLEVEPLHFTCVSTSDGTRIERDDAMSSFGVTPAVGGLSSGTVGEASTALSSAAQVALQSLSHAMASAEQQLQVLQEKQQQLLKLQQQKAKLEAKLHQTTAAAAAAASAASAGGPVHNSVPSNPVAAPGFFIHPSDVIPPTPKTTPLFMTPPLTPPNEAVSVVINAELAQLFPGSVIDPPAVNLAAHNKNSNKSRMNPLGSGLALAISHASHFLQPPPHQSIIIERMHSGARRFVTLDFGRPILLTDVLIPTCGDLASLSIDIWTLGEEVDGRRLVVATDISTHSLILHDLIPPPVCRFMKITVIGRYGSTNARAKIPLGFYYGHTYILPWESELKLMHDPLKGEGESANQPEIDQHLAMMVALQEDIQCRYNLACHRLEALLQSIDLPPLNSANNAQYFLRKPDKAVEEDSRVFSAYQDCIQLQLQLNLAHNAVQRLKVAIGASRKTLIETSVPEDLIQSSSTEQLRTIVRYLLDTLLSLLHSSNGHSVPAVLQSTFHAQACEELFKHLCISGTPKIRLHTGLLLVQLCGGERWWGQFLSNVLQELYNSEQLLIFPQDRVFMLLSCIGQRSLSNSGVLESLLNLLDNLLSPLQPELTMLRRTEGVLDIPMISWVVMLVSRLLDYVATVEDEAAAAKKPLNGKDRERFLTGNQWSFINNNLHTQSLNRSSKGGSSLDRLYSRKIRKQLVHHKQQLNLLKAKQKALVEQMEKEKIQSNKGSSYKLLVEQAKLKQATSKHFKDLIRLRRTAEWSRSNLDTEVTTTKESPEMEPLPFTLAHERCISVVQKLVLFLLSMDFTCHADLLLFVCKVLARIANATRPTIHLCEIVNEPQLERLLLLLVGTDFNRGDISWGGAWAQYSLTCMLQDILAGELLAPVAAEAMEEGTVSDDVGATAGDSDDSLQQSSVQLLETIDEPLTHDIAGTPPLSSLEKDKEIDLELLQDLMEVDIDPLDIDLEKDPLAAKVFKPISSTWYDYWGADYGTYNYNPYIGGLGMPVAKPPSNTDKNGSQTVSVSVSQALDARLEVGLEQQAELMLKMMSTLEADSILQALTNTSPTFSQSPSGTDDSLLGSLQAANQNSQLIIQLSSVPMLNVCFNKLFSMLQVHHVQLESLLQLWLTLSLNSSSSGNKENGADIFLYNANRIPVISLNQASITSFLTVLAWYPNTLLRTWCLVLHSLTLMTNMQLNSGSSSSIGNQETTAHLLVSDPNLIHVLVKFLSGTSPHGTNQHSPQVGPTATQAMQEFLTRLQVHLSSTCPQIFSELLLKLIHILSTERGAFQTGQGPLDAQVKLLEFTLEQNFEVVSVSTISAVIESVTFLVHHYITCSDKVMSRSGSDSSVGARACFGGLFANLIRPGDAKAVCGEMTRDQLMFDLLKLVNILVQLPLSSNREYSARVSVTTNTTDSVSDEEKVSGGKDVNGSNTNIPGSPAYVADLVLGNQQIMSQILSALGLCNSSAMAMIIGASGLHLTKHENFHGGLDAISVGDGLFTILTTLSKKASTVHMMLQPILTYMACGYMGRQGSLATCQLSEPLLWFILRVLDTSDALKAFHDMGGVQLICNNMVTSTRAIVNTARSMVSTIMKFLDSGPNKAVDSTLKTRILASEPDNAEGIHNFAPLGTITSSSPTAQPAEVLLQATPPHRRARSAAWSYIFLPEEAWCDLTIHLPSAVLLKEIHIQPHLASLATCPSSVSVEVSADGVNMLPLSTPVVTSGLTYIKIQLVKAEVASAVCLRLHRPRDASTLGLSQIKLLGLTAFGTTSSATVNNPFLPSEDQVSKTSIGWLRLLHHCLTHISDLEGMMASAAAPTANLLQTCAALLMSPYCGMHSPNIEVVLVKIGLQSTRIGLKLIDILLRNCAASGSDPTDLNSPLLFGRLNGLSSDSTIDILYQLGTTQDPGTKDRIQALLKWVSDSAKMAALKRSGRMNYMCPSSSAVEYGLLMPSPSHLHCVAAILWHSYELLVEYDLPALLDRELFELLFNWSMSLPCNMVLKKAVDSLLCSMCHIHPNYFSLLMGWMGIIPPPVQCHHRLPMTDDSKKQDLSSSLTDDSKNAQAPLALTESHLATLASSSQSPEAIKQLLDSGLPSLLVRSLANFCFSHISYSESIAQSIDNSQDKLRRHHVPQHYNKMPITADLVAPILRFLTEVGNSHIMKDWLGGSEVNPLWTALLFLLCHSGSTAGGHNLGSQQSSTRSASHSSAATTGLTTQQRTAIENATVAFFLQCISCHPNNQKLMAQVLCELFQTAPQRGSLPTSGNISGFVRRLFLQLMLEDEKVTMFLQSPCPLYKGRINATSHVIQHPMYGAGHKFRTLHLPVSTTLSDVLDRVSDTPSITAKLISEQKDDKEKKNHEEKEKVKAENGFQDNYSVVVASGLKSQSKRAVSATPPRPPSRRGRTIPDKIGSTSSSADTANKIITVPVFHLFHRLLAGQPLPAEMTLAQLLTLLYDRKLPQGYRSIDLTVKLGSKVITDPSLSKTDSFKRLHPEKDHGDLIGSCPEDEALTPSDECMDGVLDESLLETCPIQSPLQVFAGMGGLALIAERLPMLYPEVIQQVSAPVVASTTQEKPKDSDQFEWVTIEQSGELVYEAPETIAAEPPPVKSAVQATSPIPAHSLAAFGLFLRLPGYAEVLLKERKHAQCLLRLVLGVTDDGEGSHILQSPSANVLPTLPFHVLRSLFSATPLTTDDGVLLRRMALEIGALHLILVCLSALSHHAPRVPNSSLNQTEPQVSNSHNSTSTEEQQLYWAKGTGFGTGSTASGWDVEQALTKQRLEEEHVTCLLQVLASYINPMSGAVNGEAQSSHESRGQNSSALPSVLLELLSQSCLIPAMSSYLRNDSVLDMARHVPLYRALLELLRAIASCTSMVPLLLPLSPENGEEEEGEEEEEEEQSECQTSVGTLLAKMKTCVDTYTNRLRSKRENVKTGVKPDAPDQEPEGLTLLVPDIQRTAEIVHAATTSLRQANQEKKLGEYSKKVAMKPKPLSVLKSLEEKYVAVMKKLQFDTFEMVSEDDDGKLGFKVNYHYMSQVKNANDANSAARARRLAQEAVTLSTSLPLSSSSSVFVRCDEERLDIMKVLITGPADTPYANGCFEFDVYFPQDYPSSPPLVNLETTGGHSVRFNPNLYNDGKVCLSILNTWHGRPEEKWNPQTSSFLQVLVSVQSLILVAEPYFNEPGYERSRGTPSGTQSSREYDGNIRQATVKWAMLEQIRNPSPCFKEVIHKHFYLKRIEIMAQCEEWIADIQQYSSDKRVGRTMSHHAAALKRHTAQLREELLKLPCPEGLDPDIDDASQVCRATARAEETLTHDHGKPSSSKDLPSDFQL</sequence>
<feature type="compositionally biased region" description="Basic and acidic residues" evidence="4">
    <location>
        <begin position="3323"/>
        <end position="3335"/>
    </location>
</feature>
<dbReference type="GO" id="GO:0005634">
    <property type="term" value="C:nucleus"/>
    <property type="evidence" value="ECO:0007669"/>
    <property type="project" value="TreeGrafter"/>
</dbReference>
<keyword evidence="1" id="KW-0808">Transferase</keyword>
<dbReference type="InterPro" id="IPR000608">
    <property type="entry name" value="UBC"/>
</dbReference>
<feature type="region of interest" description="Disordered" evidence="4">
    <location>
        <begin position="3323"/>
        <end position="3348"/>
    </location>
</feature>
<feature type="region of interest" description="Disordered" evidence="4">
    <location>
        <begin position="2746"/>
        <end position="2765"/>
    </location>
</feature>
<dbReference type="Pfam" id="PF12356">
    <property type="entry name" value="BIRC6"/>
    <property type="match status" value="1"/>
</dbReference>
<evidence type="ECO:0000256" key="2">
    <source>
        <dbReference type="ARBA" id="ARBA00022786"/>
    </source>
</evidence>
<dbReference type="GO" id="GO:0004842">
    <property type="term" value="F:ubiquitin-protein transferase activity"/>
    <property type="evidence" value="ECO:0007669"/>
    <property type="project" value="InterPro"/>
</dbReference>
<proteinExistence type="predicted"/>
<dbReference type="PANTHER" id="PTHR46116:SF39">
    <property type="entry name" value="BACULOVIRAL IAP REPEAT-CONTAINING PROTEIN 6"/>
    <property type="match status" value="1"/>
</dbReference>
<evidence type="ECO:0000256" key="1">
    <source>
        <dbReference type="ARBA" id="ARBA00022679"/>
    </source>
</evidence>
<dbReference type="CDD" id="cd23810">
    <property type="entry name" value="UBCc_BIRC6"/>
    <property type="match status" value="1"/>
</dbReference>
<dbReference type="STRING" id="10029.G3HEV6"/>
<organism evidence="6 7">
    <name type="scientific">Cricetulus griseus</name>
    <name type="common">Chinese hamster</name>
    <name type="synonym">Cricetulus barabensis griseus</name>
    <dbReference type="NCBI Taxonomy" id="10029"/>
    <lineage>
        <taxon>Eukaryota</taxon>
        <taxon>Metazoa</taxon>
        <taxon>Chordata</taxon>
        <taxon>Craniata</taxon>
        <taxon>Vertebrata</taxon>
        <taxon>Euteleostomi</taxon>
        <taxon>Mammalia</taxon>
        <taxon>Eutheria</taxon>
        <taxon>Euarchontoglires</taxon>
        <taxon>Glires</taxon>
        <taxon>Rodentia</taxon>
        <taxon>Myomorpha</taxon>
        <taxon>Muroidea</taxon>
        <taxon>Cricetidae</taxon>
        <taxon>Cricetinae</taxon>
        <taxon>Cricetulus</taxon>
    </lineage>
</organism>
<keyword evidence="2" id="KW-0833">Ubl conjugation pathway</keyword>
<feature type="compositionally biased region" description="Low complexity" evidence="4">
    <location>
        <begin position="2214"/>
        <end position="2235"/>
    </location>
</feature>
<dbReference type="PROSITE" id="PS50127">
    <property type="entry name" value="UBC_2"/>
    <property type="match status" value="1"/>
</dbReference>
<dbReference type="Pfam" id="PF00179">
    <property type="entry name" value="UQ_con"/>
    <property type="match status" value="1"/>
</dbReference>
<dbReference type="InterPro" id="IPR022103">
    <property type="entry name" value="BIRC6"/>
</dbReference>
<feature type="domain" description="UBC core" evidence="5">
    <location>
        <begin position="3064"/>
        <end position="3231"/>
    </location>
</feature>
<feature type="compositionally biased region" description="Acidic residues" evidence="4">
    <location>
        <begin position="2903"/>
        <end position="2918"/>
    </location>
</feature>
<evidence type="ECO:0000313" key="7">
    <source>
        <dbReference type="Proteomes" id="UP000001075"/>
    </source>
</evidence>
<keyword evidence="3" id="KW-0175">Coiled coil</keyword>
<dbReference type="PaxDb" id="10029-XP_007633049.1"/>
<protein>
    <submittedName>
        <fullName evidence="6">Baculoviral IAP repeat-containing protein 6</fullName>
    </submittedName>
</protein>
<dbReference type="SUPFAM" id="SSF54495">
    <property type="entry name" value="UBC-like"/>
    <property type="match status" value="1"/>
</dbReference>
<dbReference type="GO" id="GO:0032465">
    <property type="term" value="P:regulation of cytokinesis"/>
    <property type="evidence" value="ECO:0007669"/>
    <property type="project" value="InterPro"/>
</dbReference>
<feature type="region of interest" description="Disordered" evidence="4">
    <location>
        <begin position="2898"/>
        <end position="2923"/>
    </location>
</feature>
<feature type="region of interest" description="Disordered" evidence="4">
    <location>
        <begin position="2406"/>
        <end position="2436"/>
    </location>
</feature>
<dbReference type="GO" id="GO:0004869">
    <property type="term" value="F:cysteine-type endopeptidase inhibitor activity"/>
    <property type="evidence" value="ECO:0007669"/>
    <property type="project" value="TreeGrafter"/>
</dbReference>
<dbReference type="SMART" id="SM00212">
    <property type="entry name" value="UBCc"/>
    <property type="match status" value="1"/>
</dbReference>
<dbReference type="FunCoup" id="G3HEV6">
    <property type="interactions" value="3744"/>
</dbReference>
<feature type="compositionally biased region" description="Polar residues" evidence="4">
    <location>
        <begin position="3336"/>
        <end position="3348"/>
    </location>
</feature>
<dbReference type="FunFam" id="3.10.110.10:FF:000014">
    <property type="entry name" value="Baculoviral IAP repeat-containing protein 6"/>
    <property type="match status" value="1"/>
</dbReference>
<reference evidence="7" key="1">
    <citation type="journal article" date="2011" name="Nat. Biotechnol.">
        <title>The genomic sequence of the Chinese hamster ovary (CHO)-K1 cell line.</title>
        <authorList>
            <person name="Xu X."/>
            <person name="Nagarajan H."/>
            <person name="Lewis N.E."/>
            <person name="Pan S."/>
            <person name="Cai Z."/>
            <person name="Liu X."/>
            <person name="Chen W."/>
            <person name="Xie M."/>
            <person name="Wang W."/>
            <person name="Hammond S."/>
            <person name="Andersen M.R."/>
            <person name="Neff N."/>
            <person name="Passarelli B."/>
            <person name="Koh W."/>
            <person name="Fan H.C."/>
            <person name="Wang J."/>
            <person name="Gui Y."/>
            <person name="Lee K.H."/>
            <person name="Betenbaugh M.J."/>
            <person name="Quake S.R."/>
            <person name="Famili I."/>
            <person name="Palsson B.O."/>
            <person name="Wang J."/>
        </authorList>
    </citation>
    <scope>NUCLEOTIDE SEQUENCE [LARGE SCALE GENOMIC DNA]</scope>
    <source>
        <strain evidence="7">CHO K1 cell line</strain>
    </source>
</reference>